<dbReference type="Proteomes" id="UP000293520">
    <property type="component" value="Unassembled WGS sequence"/>
</dbReference>
<organism evidence="3 4">
    <name type="scientific">Paracoccus subflavus</name>
    <dbReference type="NCBI Taxonomy" id="2528244"/>
    <lineage>
        <taxon>Bacteria</taxon>
        <taxon>Pseudomonadati</taxon>
        <taxon>Pseudomonadota</taxon>
        <taxon>Alphaproteobacteria</taxon>
        <taxon>Rhodobacterales</taxon>
        <taxon>Paracoccaceae</taxon>
        <taxon>Paracoccus</taxon>
    </lineage>
</organism>
<protein>
    <recommendedName>
        <fullName evidence="2">pre-crRNA processing endonuclease</fullName>
        <ecNumber evidence="2">3.1.-.-</ecNumber>
    </recommendedName>
</protein>
<dbReference type="GO" id="GO:0051607">
    <property type="term" value="P:defense response to virus"/>
    <property type="evidence" value="ECO:0007669"/>
    <property type="project" value="UniProtKB-UniRule"/>
</dbReference>
<dbReference type="GO" id="GO:0016787">
    <property type="term" value="F:hydrolase activity"/>
    <property type="evidence" value="ECO:0007669"/>
    <property type="project" value="UniProtKB-KW"/>
</dbReference>
<proteinExistence type="inferred from homology"/>
<dbReference type="EC" id="3.1.-.-" evidence="2"/>
<dbReference type="NCBIfam" id="TIGR02593">
    <property type="entry name" value="CRISPR_cas5"/>
    <property type="match status" value="1"/>
</dbReference>
<dbReference type="GO" id="GO:0004519">
    <property type="term" value="F:endonuclease activity"/>
    <property type="evidence" value="ECO:0007669"/>
    <property type="project" value="UniProtKB-UniRule"/>
</dbReference>
<accession>A0A4Q9FXB1</accession>
<dbReference type="CDD" id="cd09752">
    <property type="entry name" value="Cas5_I-C"/>
    <property type="match status" value="1"/>
</dbReference>
<dbReference type="Pfam" id="PF09704">
    <property type="entry name" value="Cas_Cas5d"/>
    <property type="match status" value="1"/>
</dbReference>
<evidence type="ECO:0000313" key="3">
    <source>
        <dbReference type="EMBL" id="TBN38299.1"/>
    </source>
</evidence>
<keyword evidence="2" id="KW-0378">Hydrolase</keyword>
<dbReference type="Gene3D" id="3.30.70.2660">
    <property type="match status" value="1"/>
</dbReference>
<dbReference type="InterPro" id="IPR021124">
    <property type="entry name" value="CRISPR-assoc_prot_Cas5"/>
</dbReference>
<name>A0A4Q9FXB1_9RHOB</name>
<evidence type="ECO:0000256" key="1">
    <source>
        <dbReference type="ARBA" id="ARBA00023118"/>
    </source>
</evidence>
<comment type="similarity">
    <text evidence="2">Belongs to the CRISPR-associated protein Cas5 family. Subtype I-C/Dvulg subfamily.</text>
</comment>
<keyword evidence="2" id="KW-0255">Endonuclease</keyword>
<gene>
    <name evidence="3" type="primary">cas5c</name>
    <name evidence="3" type="ORF">EYE42_12780</name>
</gene>
<dbReference type="PIRSF" id="PIRSF029950">
    <property type="entry name" value="Cas_CT1134"/>
    <property type="match status" value="1"/>
</dbReference>
<dbReference type="NCBIfam" id="TIGR01876">
    <property type="entry name" value="cas_Cas5d"/>
    <property type="match status" value="1"/>
</dbReference>
<keyword evidence="1 2" id="KW-0051">Antiviral defense</keyword>
<evidence type="ECO:0000256" key="2">
    <source>
        <dbReference type="PIRNR" id="PIRNR029950"/>
    </source>
</evidence>
<dbReference type="GO" id="GO:0003723">
    <property type="term" value="F:RNA binding"/>
    <property type="evidence" value="ECO:0007669"/>
    <property type="project" value="UniProtKB-UniRule"/>
</dbReference>
<dbReference type="EMBL" id="SISK01000010">
    <property type="protein sequence ID" value="TBN38299.1"/>
    <property type="molecule type" value="Genomic_DNA"/>
</dbReference>
<dbReference type="InterPro" id="IPR010155">
    <property type="entry name" value="CRISPR-assoc_prot_Cas5d"/>
</dbReference>
<dbReference type="AlphaFoldDB" id="A0A4Q9FXB1"/>
<keyword evidence="4" id="KW-1185">Reference proteome</keyword>
<comment type="caution">
    <text evidence="3">The sequence shown here is derived from an EMBL/GenBank/DDBJ whole genome shotgun (WGS) entry which is preliminary data.</text>
</comment>
<reference evidence="3 4" key="1">
    <citation type="submission" date="2019-02" db="EMBL/GenBank/DDBJ databases">
        <title>Paracoccus subflavus sp. nov., isolated from marine sediment of the Pacific Ocean.</title>
        <authorList>
            <person name="Zhang G."/>
        </authorList>
    </citation>
    <scope>NUCLEOTIDE SEQUENCE [LARGE SCALE GENOMIC DNA]</scope>
    <source>
        <strain evidence="3 4">GY0581</strain>
    </source>
</reference>
<dbReference type="InterPro" id="IPR013422">
    <property type="entry name" value="CRISPR-assoc_prot_Cas5_N"/>
</dbReference>
<keyword evidence="2" id="KW-0540">Nuclease</keyword>
<keyword evidence="2" id="KW-0694">RNA-binding</keyword>
<evidence type="ECO:0000313" key="4">
    <source>
        <dbReference type="Proteomes" id="UP000293520"/>
    </source>
</evidence>
<dbReference type="RefSeq" id="WP_130991709.1">
    <property type="nucleotide sequence ID" value="NZ_SISK01000010.1"/>
</dbReference>
<dbReference type="OrthoDB" id="5621871at2"/>
<comment type="function">
    <text evidence="2">CRISPR (clustered regularly interspaced short palindromic repeat) is an adaptive immune system that provides protection against mobile genetic elements (viruses, transposable elements and conjugative plasmids). CRISPR clusters contain spacers, sequences complementary to antecedent mobile elements, and target invading nucleic acids. CRISPR clusters are transcribed and processed into CRISPR RNA (crRNA).</text>
</comment>
<sequence>MTYGIRLHVWGRHALFTRPELKVERTSYDVMPPSAARGILEAIHWKPAIRWVIDRIHVLEPIRFQSIRRNEVGHKAPAGTIKRAMNRGDLGGVQLLVDEDRQQRASTVLVNPAYVIEAHFELTARADASDTEGKHLDIFNRRAARGQCFHQPCLGTREFAASFALVDPGASLPSPQGPGWGDLCQGGTPTTTPAPSRARQAEMPDLGFGTPRDLGFMLWDIDHAAPGRPSLLFRATLRNGVIDVPPPGSPEVKR</sequence>
<dbReference type="GO" id="GO:0043571">
    <property type="term" value="P:maintenance of CRISPR repeat elements"/>
    <property type="evidence" value="ECO:0007669"/>
    <property type="project" value="UniProtKB-UniRule"/>
</dbReference>